<organism evidence="4 5">
    <name type="scientific">Canariomyces notabilis</name>
    <dbReference type="NCBI Taxonomy" id="2074819"/>
    <lineage>
        <taxon>Eukaryota</taxon>
        <taxon>Fungi</taxon>
        <taxon>Dikarya</taxon>
        <taxon>Ascomycota</taxon>
        <taxon>Pezizomycotina</taxon>
        <taxon>Sordariomycetes</taxon>
        <taxon>Sordariomycetidae</taxon>
        <taxon>Sordariales</taxon>
        <taxon>Chaetomiaceae</taxon>
        <taxon>Canariomyces</taxon>
    </lineage>
</organism>
<feature type="compositionally biased region" description="Pro residues" evidence="2">
    <location>
        <begin position="440"/>
        <end position="467"/>
    </location>
</feature>
<evidence type="ECO:0000256" key="2">
    <source>
        <dbReference type="SAM" id="MobiDB-lite"/>
    </source>
</evidence>
<keyword evidence="1" id="KW-0694">RNA-binding</keyword>
<keyword evidence="5" id="KW-1185">Reference proteome</keyword>
<feature type="domain" description="K Homology" evidence="3">
    <location>
        <begin position="122"/>
        <end position="200"/>
    </location>
</feature>
<evidence type="ECO:0000313" key="5">
    <source>
        <dbReference type="Proteomes" id="UP001302812"/>
    </source>
</evidence>
<dbReference type="GeneID" id="89935161"/>
<dbReference type="GO" id="GO:0005634">
    <property type="term" value="C:nucleus"/>
    <property type="evidence" value="ECO:0007669"/>
    <property type="project" value="InterPro"/>
</dbReference>
<feature type="region of interest" description="Disordered" evidence="2">
    <location>
        <begin position="429"/>
        <end position="480"/>
    </location>
</feature>
<dbReference type="FunFam" id="3.30.1370.10:FF:000051">
    <property type="entry name" value="Putative kh domain-containing protein"/>
    <property type="match status" value="1"/>
</dbReference>
<feature type="compositionally biased region" description="Gly residues" evidence="2">
    <location>
        <begin position="335"/>
        <end position="348"/>
    </location>
</feature>
<evidence type="ECO:0000256" key="1">
    <source>
        <dbReference type="PROSITE-ProRule" id="PRU00117"/>
    </source>
</evidence>
<evidence type="ECO:0000259" key="3">
    <source>
        <dbReference type="SMART" id="SM00322"/>
    </source>
</evidence>
<feature type="domain" description="K Homology" evidence="3">
    <location>
        <begin position="231"/>
        <end position="318"/>
    </location>
</feature>
<dbReference type="Pfam" id="PF22675">
    <property type="entry name" value="KH-I_KHDC4-BBP"/>
    <property type="match status" value="1"/>
</dbReference>
<dbReference type="FunFam" id="3.30.1370.10:FF:000037">
    <property type="entry name" value="KH domain protein"/>
    <property type="match status" value="1"/>
</dbReference>
<dbReference type="Gene3D" id="3.30.1370.10">
    <property type="entry name" value="K Homology domain, type 1"/>
    <property type="match status" value="2"/>
</dbReference>
<dbReference type="InterPro" id="IPR031121">
    <property type="entry name" value="RIK/BLOM7"/>
</dbReference>
<dbReference type="AlphaFoldDB" id="A0AAN6TJF5"/>
<dbReference type="EMBL" id="MU853334">
    <property type="protein sequence ID" value="KAK4115593.1"/>
    <property type="molecule type" value="Genomic_DNA"/>
</dbReference>
<dbReference type="CDD" id="cd22386">
    <property type="entry name" value="KH-I_KHDC4_rpt2"/>
    <property type="match status" value="1"/>
</dbReference>
<dbReference type="InterPro" id="IPR047890">
    <property type="entry name" value="KHDC4_KH-I_first"/>
</dbReference>
<dbReference type="InterPro" id="IPR055256">
    <property type="entry name" value="KH_1_KHDC4/BBP-like"/>
</dbReference>
<evidence type="ECO:0000313" key="4">
    <source>
        <dbReference type="EMBL" id="KAK4115593.1"/>
    </source>
</evidence>
<dbReference type="Pfam" id="PF23469">
    <property type="entry name" value="KH_12"/>
    <property type="match status" value="1"/>
</dbReference>
<dbReference type="RefSeq" id="XP_064673163.1">
    <property type="nucleotide sequence ID" value="XM_064811036.1"/>
</dbReference>
<gene>
    <name evidence="4" type="ORF">N656DRAFT_702612</name>
</gene>
<dbReference type="CDD" id="cd22385">
    <property type="entry name" value="KH-I_KHDC4_rpt1"/>
    <property type="match status" value="1"/>
</dbReference>
<reference evidence="4" key="2">
    <citation type="submission" date="2023-05" db="EMBL/GenBank/DDBJ databases">
        <authorList>
            <consortium name="Lawrence Berkeley National Laboratory"/>
            <person name="Steindorff A."/>
            <person name="Hensen N."/>
            <person name="Bonometti L."/>
            <person name="Westerberg I."/>
            <person name="Brannstrom I.O."/>
            <person name="Guillou S."/>
            <person name="Cros-Aarteil S."/>
            <person name="Calhoun S."/>
            <person name="Haridas S."/>
            <person name="Kuo A."/>
            <person name="Mondo S."/>
            <person name="Pangilinan J."/>
            <person name="Riley R."/>
            <person name="Labutti K."/>
            <person name="Andreopoulos B."/>
            <person name="Lipzen A."/>
            <person name="Chen C."/>
            <person name="Yanf M."/>
            <person name="Daum C."/>
            <person name="Ng V."/>
            <person name="Clum A."/>
            <person name="Ohm R."/>
            <person name="Martin F."/>
            <person name="Silar P."/>
            <person name="Natvig D."/>
            <person name="Lalanne C."/>
            <person name="Gautier V."/>
            <person name="Ament-Velasquez S.L."/>
            <person name="Kruys A."/>
            <person name="Hutchinson M.I."/>
            <person name="Powell A.J."/>
            <person name="Barry K."/>
            <person name="Miller A.N."/>
            <person name="Grigoriev I.V."/>
            <person name="Debuchy R."/>
            <person name="Gladieux P."/>
            <person name="Thoren M.H."/>
            <person name="Johannesson H."/>
        </authorList>
    </citation>
    <scope>NUCLEOTIDE SEQUENCE</scope>
    <source>
        <strain evidence="4">CBS 508.74</strain>
    </source>
</reference>
<dbReference type="InterPro" id="IPR047889">
    <property type="entry name" value="KHDC4_KH-I_second"/>
</dbReference>
<dbReference type="InterPro" id="IPR004087">
    <property type="entry name" value="KH_dom"/>
</dbReference>
<dbReference type="GO" id="GO:0003723">
    <property type="term" value="F:RNA binding"/>
    <property type="evidence" value="ECO:0007669"/>
    <property type="project" value="UniProtKB-UniRule"/>
</dbReference>
<dbReference type="PROSITE" id="PS50084">
    <property type="entry name" value="KH_TYPE_1"/>
    <property type="match status" value="1"/>
</dbReference>
<dbReference type="Pfam" id="PF23647">
    <property type="entry name" value="TRAPPC13_M"/>
    <property type="match status" value="1"/>
</dbReference>
<name>A0AAN6TJF5_9PEZI</name>
<dbReference type="SUPFAM" id="SSF54791">
    <property type="entry name" value="Eukaryotic type KH-domain (KH-domain type I)"/>
    <property type="match status" value="2"/>
</dbReference>
<dbReference type="SMART" id="SM00322">
    <property type="entry name" value="KH"/>
    <property type="match status" value="2"/>
</dbReference>
<dbReference type="InterPro" id="IPR055429">
    <property type="entry name" value="TRAPPC13_M"/>
</dbReference>
<comment type="caution">
    <text evidence="4">The sequence shown here is derived from an EMBL/GenBank/DDBJ whole genome shotgun (WGS) entry which is preliminary data.</text>
</comment>
<protein>
    <recommendedName>
        <fullName evidence="3">K Homology domain-containing protein</fullName>
    </recommendedName>
</protein>
<feature type="region of interest" description="Disordered" evidence="2">
    <location>
        <begin position="649"/>
        <end position="671"/>
    </location>
</feature>
<proteinExistence type="predicted"/>
<dbReference type="PANTHER" id="PTHR15744:SF0">
    <property type="entry name" value="KH HOMOLOGY DOMAIN-CONTAINING PROTEIN 4"/>
    <property type="match status" value="1"/>
</dbReference>
<dbReference type="Proteomes" id="UP001302812">
    <property type="component" value="Unassembled WGS sequence"/>
</dbReference>
<dbReference type="InterPro" id="IPR055427">
    <property type="entry name" value="TRAPPC13_N"/>
</dbReference>
<sequence length="872" mass="93632">MDDAERRSTKRSRFDQTEPETKRASRFDRRSRSPPARKPDSGRDRERSPISRSRDSEPASSKSPIDPAAAAAAAAARINAQLQARKGIQHVDVPPVRASSVSSNTGSHSGANINGEMYIADGDYIKDIEVNDLRNRYLLTKGATQKMIKEETGADVTTRGSYYPDKNMATPANPPLYLHVTSTTKEGLEKAVAKIEELMKQELPQLVDERRFRRRDQEQQQVERDEFGRRKWPEEKIPIGLESVPGFNLRAQVVGHGGAYVKHIQQETGCRVQIKGRGSGYMEASTGRESDEDMFLHVAGPDPKMVEKAKELCEDLLANVREQYEEFKSRPPRSYGGGGFGGRGGGDSYHGYNRDSHHQNSSHSYSNSPAPGANSSATPPSATTTPVSAADYAAQYAQYYGTDPYAAYGGYQAYVQMYQQWVASQGGQATAAGAPGASASPPPPPPSEAAPPPPPSAAPPPPPPSGPPGAGGYTSRASNVGFHAPLSSDCRFLAPPSASPWSPTMSHQRYPSHDVVKEPHSVSLKVLRLSRPSLVVQYPVQPPFSSPGTHPPPIPASLAYRPNSKATSTNPEPFILSPILNLPPSFGSAYVGETFSCTLCANHDIPPTADGASAPIPKTIRDVRIEAEMKTPSSATPIKLDLLPAAAAHQEAGAENSNNNTTGGGGTDLIPAGDASSTLQKILTFDLKEEGNHVLAVTVSYYEASALSGRTRTFRKLYQFICKPSLIVRTKPGTLAARHPGGGQRRWVLEAQLENCSEEWMLLERVGLELEAGLNCQDCNGTLNSDDGGGGGGGDGMRGAGATKPVLLPGETEQVCFVVEEEENGKAVEQLDGRVVFGVLQIGWRSEMGNRGFLSTGKLGTRFGKETPRIGT</sequence>
<reference evidence="4" key="1">
    <citation type="journal article" date="2023" name="Mol. Phylogenet. Evol.">
        <title>Genome-scale phylogeny and comparative genomics of the fungal order Sordariales.</title>
        <authorList>
            <person name="Hensen N."/>
            <person name="Bonometti L."/>
            <person name="Westerberg I."/>
            <person name="Brannstrom I.O."/>
            <person name="Guillou S."/>
            <person name="Cros-Aarteil S."/>
            <person name="Calhoun S."/>
            <person name="Haridas S."/>
            <person name="Kuo A."/>
            <person name="Mondo S."/>
            <person name="Pangilinan J."/>
            <person name="Riley R."/>
            <person name="LaButti K."/>
            <person name="Andreopoulos B."/>
            <person name="Lipzen A."/>
            <person name="Chen C."/>
            <person name="Yan M."/>
            <person name="Daum C."/>
            <person name="Ng V."/>
            <person name="Clum A."/>
            <person name="Steindorff A."/>
            <person name="Ohm R.A."/>
            <person name="Martin F."/>
            <person name="Silar P."/>
            <person name="Natvig D.O."/>
            <person name="Lalanne C."/>
            <person name="Gautier V."/>
            <person name="Ament-Velasquez S.L."/>
            <person name="Kruys A."/>
            <person name="Hutchinson M.I."/>
            <person name="Powell A.J."/>
            <person name="Barry K."/>
            <person name="Miller A.N."/>
            <person name="Grigoriev I.V."/>
            <person name="Debuchy R."/>
            <person name="Gladieux P."/>
            <person name="Hiltunen Thoren M."/>
            <person name="Johannesson H."/>
        </authorList>
    </citation>
    <scope>NUCLEOTIDE SEQUENCE</scope>
    <source>
        <strain evidence="4">CBS 508.74</strain>
    </source>
</reference>
<dbReference type="PANTHER" id="PTHR15744">
    <property type="entry name" value="BLOM7"/>
    <property type="match status" value="1"/>
</dbReference>
<feature type="compositionally biased region" description="Basic and acidic residues" evidence="2">
    <location>
        <begin position="1"/>
        <end position="57"/>
    </location>
</feature>
<feature type="compositionally biased region" description="Low complexity" evidence="2">
    <location>
        <begin position="649"/>
        <end position="661"/>
    </location>
</feature>
<dbReference type="Pfam" id="PF06159">
    <property type="entry name" value="TRAPPC13_N"/>
    <property type="match status" value="1"/>
</dbReference>
<feature type="region of interest" description="Disordered" evidence="2">
    <location>
        <begin position="325"/>
        <end position="385"/>
    </location>
</feature>
<dbReference type="InterPro" id="IPR036612">
    <property type="entry name" value="KH_dom_type_1_sf"/>
</dbReference>
<feature type="compositionally biased region" description="Low complexity" evidence="2">
    <location>
        <begin position="359"/>
        <end position="385"/>
    </location>
</feature>
<accession>A0AAN6TJF5</accession>
<dbReference type="InterPro" id="IPR056149">
    <property type="entry name" value="PRP5/DDX46/KHDC4_KH"/>
</dbReference>
<feature type="region of interest" description="Disordered" evidence="2">
    <location>
        <begin position="1"/>
        <end position="70"/>
    </location>
</feature>